<proteinExistence type="predicted"/>
<dbReference type="Proteomes" id="UP001059041">
    <property type="component" value="Linkage Group LG5"/>
</dbReference>
<dbReference type="AlphaFoldDB" id="A0A9W7WXB9"/>
<evidence type="ECO:0000313" key="2">
    <source>
        <dbReference type="Proteomes" id="UP001059041"/>
    </source>
</evidence>
<keyword evidence="2" id="KW-1185">Reference proteome</keyword>
<sequence>MKMMAVLVRGGERIPPHLLSPGGDPAPPWLLEADGTWSHGSGVTLTAHQPEGTRHGSLSLPCHCRLTKRIVSFVLSGSCSVLQEISRIVLGCLEAEPPQGHRGRTVDGT</sequence>
<accession>A0A9W7WXB9</accession>
<name>A0A9W7WXB9_TRIRA</name>
<reference evidence="1" key="1">
    <citation type="submission" date="2021-02" db="EMBL/GenBank/DDBJ databases">
        <title>Comparative genomics reveals that relaxation of natural selection precedes convergent phenotypic evolution of cavefish.</title>
        <authorList>
            <person name="Peng Z."/>
        </authorList>
    </citation>
    <scope>NUCLEOTIDE SEQUENCE</scope>
    <source>
        <tissue evidence="1">Muscle</tissue>
    </source>
</reference>
<evidence type="ECO:0000313" key="1">
    <source>
        <dbReference type="EMBL" id="KAI7809866.1"/>
    </source>
</evidence>
<protein>
    <submittedName>
        <fullName evidence="1">Uncharacterized protein</fullName>
    </submittedName>
</protein>
<organism evidence="1 2">
    <name type="scientific">Triplophysa rosa</name>
    <name type="common">Cave loach</name>
    <dbReference type="NCBI Taxonomy" id="992332"/>
    <lineage>
        <taxon>Eukaryota</taxon>
        <taxon>Metazoa</taxon>
        <taxon>Chordata</taxon>
        <taxon>Craniata</taxon>
        <taxon>Vertebrata</taxon>
        <taxon>Euteleostomi</taxon>
        <taxon>Actinopterygii</taxon>
        <taxon>Neopterygii</taxon>
        <taxon>Teleostei</taxon>
        <taxon>Ostariophysi</taxon>
        <taxon>Cypriniformes</taxon>
        <taxon>Nemacheilidae</taxon>
        <taxon>Triplophysa</taxon>
    </lineage>
</organism>
<comment type="caution">
    <text evidence="1">The sequence shown here is derived from an EMBL/GenBank/DDBJ whole genome shotgun (WGS) entry which is preliminary data.</text>
</comment>
<dbReference type="EMBL" id="JAFHDT010000005">
    <property type="protein sequence ID" value="KAI7809866.1"/>
    <property type="molecule type" value="Genomic_DNA"/>
</dbReference>
<gene>
    <name evidence="1" type="ORF">IRJ41_019836</name>
</gene>